<feature type="domain" description="Peptidase M28" evidence="4">
    <location>
        <begin position="252"/>
        <end position="467"/>
    </location>
</feature>
<proteinExistence type="predicted"/>
<dbReference type="Gene3D" id="3.40.630.10">
    <property type="entry name" value="Zn peptidases"/>
    <property type="match status" value="1"/>
</dbReference>
<dbReference type="Gene3D" id="3.50.30.30">
    <property type="match status" value="1"/>
</dbReference>
<dbReference type="AlphaFoldDB" id="A0A4Y3WL02"/>
<dbReference type="InterPro" id="IPR007484">
    <property type="entry name" value="Peptidase_M28"/>
</dbReference>
<feature type="chain" id="PRO_5039048972" evidence="2">
    <location>
        <begin position="23"/>
        <end position="503"/>
    </location>
</feature>
<evidence type="ECO:0000256" key="1">
    <source>
        <dbReference type="SAM" id="MobiDB-lite"/>
    </source>
</evidence>
<dbReference type="Proteomes" id="UP000320338">
    <property type="component" value="Unassembled WGS sequence"/>
</dbReference>
<evidence type="ECO:0000313" key="5">
    <source>
        <dbReference type="EMBL" id="GEC19455.1"/>
    </source>
</evidence>
<sequence>MGIRATSIAVTALVGLTASVVAIVASEPGCDAAAPADAAALVGCVTVEDVRAHQRALQDVADAHGGTRASGTPGYDASVAYVAEQARAAGLTVTTQDFEFPFFEVRGESLARDGQEYVPGTDFATMAFSGSGDASGTAVPVDLQLPPAGSSTSGCEPEDFDDFPDGAVALLQRGTCPFGVKAANAADAGASGAVIVNAGDTPETTGVLQGTLGAPAAIPVVGAASALADELDGAEVTLSTDTVSETRSSTTVFAETTGGSGEGVLMVGAHLDSVPEGPGINDNGSGTGAVLAVAQRMAAASTERTVRFAWWGAEELGLLGAADYVATLPAAEARRIEAYLNFDMVGSPNPVRFVYDGDDSDAVGAPAGPDGSAAIEDVFEAFYAARGLAYEGTDFDGRSDYGPFIEAGIPAGGLFTGAEDVKSPEQARTFGGEAGSAYDPCYHAACDTYDNVDVGVLDENTDAVAHATFTLASGPLVATGGPAGPPGSGDGGLAPHDHGPARS</sequence>
<evidence type="ECO:0000256" key="2">
    <source>
        <dbReference type="SAM" id="SignalP"/>
    </source>
</evidence>
<dbReference type="Pfam" id="PF04389">
    <property type="entry name" value="Peptidase_M28"/>
    <property type="match status" value="1"/>
</dbReference>
<feature type="region of interest" description="Disordered" evidence="1">
    <location>
        <begin position="475"/>
        <end position="503"/>
    </location>
</feature>
<dbReference type="GO" id="GO:0006508">
    <property type="term" value="P:proteolysis"/>
    <property type="evidence" value="ECO:0007669"/>
    <property type="project" value="InterPro"/>
</dbReference>
<dbReference type="InterPro" id="IPR003137">
    <property type="entry name" value="PA_domain"/>
</dbReference>
<feature type="domain" description="PA" evidence="3">
    <location>
        <begin position="146"/>
        <end position="230"/>
    </location>
</feature>
<dbReference type="InterPro" id="IPR046450">
    <property type="entry name" value="PA_dom_sf"/>
</dbReference>
<evidence type="ECO:0000259" key="3">
    <source>
        <dbReference type="Pfam" id="PF02225"/>
    </source>
</evidence>
<dbReference type="RefSeq" id="WP_141278029.1">
    <property type="nucleotide sequence ID" value="NZ_BAAARZ010000016.1"/>
</dbReference>
<keyword evidence="5" id="KW-0031">Aminopeptidase</keyword>
<keyword evidence="6" id="KW-1185">Reference proteome</keyword>
<dbReference type="Pfam" id="PF02225">
    <property type="entry name" value="PA"/>
    <property type="match status" value="1"/>
</dbReference>
<accession>A0A4Y3WL02</accession>
<gene>
    <name evidence="5" type="primary">lap</name>
    <name evidence="5" type="ORF">PHY01_17380</name>
</gene>
<protein>
    <submittedName>
        <fullName evidence="5">Aminopeptidase</fullName>
    </submittedName>
</protein>
<keyword evidence="2" id="KW-0732">Signal</keyword>
<dbReference type="GO" id="GO:0004177">
    <property type="term" value="F:aminopeptidase activity"/>
    <property type="evidence" value="ECO:0007669"/>
    <property type="project" value="UniProtKB-KW"/>
</dbReference>
<keyword evidence="5" id="KW-0378">Hydrolase</keyword>
<dbReference type="EMBL" id="BJNG01000015">
    <property type="protein sequence ID" value="GEC19455.1"/>
    <property type="molecule type" value="Genomic_DNA"/>
</dbReference>
<dbReference type="PANTHER" id="PTHR12147:SF26">
    <property type="entry name" value="PEPTIDASE M28 DOMAIN-CONTAINING PROTEIN"/>
    <property type="match status" value="1"/>
</dbReference>
<evidence type="ECO:0000313" key="6">
    <source>
        <dbReference type="Proteomes" id="UP000320338"/>
    </source>
</evidence>
<name>A0A4Y3WL02_9PSEU</name>
<dbReference type="PANTHER" id="PTHR12147">
    <property type="entry name" value="METALLOPEPTIDASE M28 FAMILY MEMBER"/>
    <property type="match status" value="1"/>
</dbReference>
<organism evidence="5 6">
    <name type="scientific">Pseudonocardia hydrocarbonoxydans</name>
    <dbReference type="NCBI Taxonomy" id="76726"/>
    <lineage>
        <taxon>Bacteria</taxon>
        <taxon>Bacillati</taxon>
        <taxon>Actinomycetota</taxon>
        <taxon>Actinomycetes</taxon>
        <taxon>Pseudonocardiales</taxon>
        <taxon>Pseudonocardiaceae</taxon>
        <taxon>Pseudonocardia</taxon>
    </lineage>
</organism>
<feature type="signal peptide" evidence="2">
    <location>
        <begin position="1"/>
        <end position="22"/>
    </location>
</feature>
<reference evidence="5 6" key="1">
    <citation type="submission" date="2019-06" db="EMBL/GenBank/DDBJ databases">
        <title>Whole genome shotgun sequence of Pseudonocardia hydrocarbonoxydans NBRC 14498.</title>
        <authorList>
            <person name="Hosoyama A."/>
            <person name="Uohara A."/>
            <person name="Ohji S."/>
            <person name="Ichikawa N."/>
        </authorList>
    </citation>
    <scope>NUCLEOTIDE SEQUENCE [LARGE SCALE GENOMIC DNA]</scope>
    <source>
        <strain evidence="5 6">NBRC 14498</strain>
    </source>
</reference>
<dbReference type="SUPFAM" id="SSF53187">
    <property type="entry name" value="Zn-dependent exopeptidases"/>
    <property type="match status" value="1"/>
</dbReference>
<dbReference type="SUPFAM" id="SSF52025">
    <property type="entry name" value="PA domain"/>
    <property type="match status" value="1"/>
</dbReference>
<dbReference type="InterPro" id="IPR045175">
    <property type="entry name" value="M28_fam"/>
</dbReference>
<keyword evidence="5" id="KW-0645">Protease</keyword>
<evidence type="ECO:0000259" key="4">
    <source>
        <dbReference type="Pfam" id="PF04389"/>
    </source>
</evidence>
<comment type="caution">
    <text evidence="5">The sequence shown here is derived from an EMBL/GenBank/DDBJ whole genome shotgun (WGS) entry which is preliminary data.</text>
</comment>
<dbReference type="OrthoDB" id="345880at2"/>
<dbReference type="GO" id="GO:0008235">
    <property type="term" value="F:metalloexopeptidase activity"/>
    <property type="evidence" value="ECO:0007669"/>
    <property type="project" value="InterPro"/>
</dbReference>